<feature type="compositionally biased region" description="Pro residues" evidence="1">
    <location>
        <begin position="54"/>
        <end position="64"/>
    </location>
</feature>
<evidence type="ECO:0000313" key="3">
    <source>
        <dbReference type="EMBL" id="POO03804.1"/>
    </source>
</evidence>
<gene>
    <name evidence="3" type="ORF">TorRG33x02_001080</name>
</gene>
<dbReference type="STRING" id="63057.A0A2P5G175"/>
<dbReference type="PANTHER" id="PTHR11455:SF22">
    <property type="entry name" value="CRYPTOCHROME DASH"/>
    <property type="match status" value="1"/>
</dbReference>
<evidence type="ECO:0000313" key="4">
    <source>
        <dbReference type="Proteomes" id="UP000237000"/>
    </source>
</evidence>
<sequence>MVILYCFNSLSSLSILPLKNLTTPYPKLNPSASILIRFAKPNRFRTMSSSSDPGPGPGPGPGPARPSSARIVKVPDTETDQMDRIADQTFQRYSSSSSSTRNNGNGIAIVWFRNDLRVLDNEALYKSWVSSESVLPVYCVDPRLFGTTHYFGFPKTGALRAQFLIECLADLRNNLIKRGLNLLIQHGKPEEILPALAKTYGAHTVYAQKETCSEELNVERLVSKGLQKVVLQSSSEQSNKPVSTKNPKFQLVWGATMYHIDDLPFHTSSLPDVYTQFRKA</sequence>
<reference evidence="4" key="1">
    <citation type="submission" date="2016-06" db="EMBL/GenBank/DDBJ databases">
        <title>Parallel loss of symbiosis genes in relatives of nitrogen-fixing non-legume Parasponia.</title>
        <authorList>
            <person name="Van Velzen R."/>
            <person name="Holmer R."/>
            <person name="Bu F."/>
            <person name="Rutten L."/>
            <person name="Van Zeijl A."/>
            <person name="Liu W."/>
            <person name="Santuari L."/>
            <person name="Cao Q."/>
            <person name="Sharma T."/>
            <person name="Shen D."/>
            <person name="Roswanjaya Y."/>
            <person name="Wardhani T."/>
            <person name="Kalhor M.S."/>
            <person name="Jansen J."/>
            <person name="Van den Hoogen J."/>
            <person name="Gungor B."/>
            <person name="Hartog M."/>
            <person name="Hontelez J."/>
            <person name="Verver J."/>
            <person name="Yang W.-C."/>
            <person name="Schijlen E."/>
            <person name="Repin R."/>
            <person name="Schilthuizen M."/>
            <person name="Schranz E."/>
            <person name="Heidstra R."/>
            <person name="Miyata K."/>
            <person name="Fedorova E."/>
            <person name="Kohlen W."/>
            <person name="Bisseling T."/>
            <person name="Smit S."/>
            <person name="Geurts R."/>
        </authorList>
    </citation>
    <scope>NUCLEOTIDE SEQUENCE [LARGE SCALE GENOMIC DNA]</scope>
    <source>
        <strain evidence="4">cv. RG33-2</strain>
    </source>
</reference>
<dbReference type="InterPro" id="IPR014729">
    <property type="entry name" value="Rossmann-like_a/b/a_fold"/>
</dbReference>
<proteinExistence type="predicted"/>
<dbReference type="PROSITE" id="PS51645">
    <property type="entry name" value="PHR_CRY_ALPHA_BETA"/>
    <property type="match status" value="1"/>
</dbReference>
<dbReference type="InterPro" id="IPR036155">
    <property type="entry name" value="Crypto/Photolyase_N_sf"/>
</dbReference>
<comment type="caution">
    <text evidence="3">The sequence shown here is derived from an EMBL/GenBank/DDBJ whole genome shotgun (WGS) entry which is preliminary data.</text>
</comment>
<dbReference type="GO" id="GO:0003904">
    <property type="term" value="F:deoxyribodipyrimidine photo-lyase activity"/>
    <property type="evidence" value="ECO:0007669"/>
    <property type="project" value="TreeGrafter"/>
</dbReference>
<dbReference type="InterPro" id="IPR002081">
    <property type="entry name" value="Cryptochrome/DNA_photolyase_1"/>
</dbReference>
<evidence type="ECO:0000256" key="1">
    <source>
        <dbReference type="SAM" id="MobiDB-lite"/>
    </source>
</evidence>
<keyword evidence="4" id="KW-1185">Reference proteome</keyword>
<dbReference type="GO" id="GO:0000719">
    <property type="term" value="P:photoreactive repair"/>
    <property type="evidence" value="ECO:0007669"/>
    <property type="project" value="TreeGrafter"/>
</dbReference>
<dbReference type="GO" id="GO:0071949">
    <property type="term" value="F:FAD binding"/>
    <property type="evidence" value="ECO:0007669"/>
    <property type="project" value="TreeGrafter"/>
</dbReference>
<dbReference type="Proteomes" id="UP000237000">
    <property type="component" value="Unassembled WGS sequence"/>
</dbReference>
<dbReference type="EMBL" id="JXTC01000001">
    <property type="protein sequence ID" value="POO03804.1"/>
    <property type="molecule type" value="Genomic_DNA"/>
</dbReference>
<dbReference type="Gene3D" id="3.40.50.620">
    <property type="entry name" value="HUPs"/>
    <property type="match status" value="1"/>
</dbReference>
<feature type="domain" description="Photolyase/cryptochrome alpha/beta" evidence="2">
    <location>
        <begin position="106"/>
        <end position="241"/>
    </location>
</feature>
<evidence type="ECO:0000259" key="2">
    <source>
        <dbReference type="PROSITE" id="PS51645"/>
    </source>
</evidence>
<protein>
    <submittedName>
        <fullName evidence="3">DNA photolyase class 1, 8-HDF type</fullName>
    </submittedName>
</protein>
<organism evidence="3 4">
    <name type="scientific">Trema orientale</name>
    <name type="common">Charcoal tree</name>
    <name type="synonym">Celtis orientalis</name>
    <dbReference type="NCBI Taxonomy" id="63057"/>
    <lineage>
        <taxon>Eukaryota</taxon>
        <taxon>Viridiplantae</taxon>
        <taxon>Streptophyta</taxon>
        <taxon>Embryophyta</taxon>
        <taxon>Tracheophyta</taxon>
        <taxon>Spermatophyta</taxon>
        <taxon>Magnoliopsida</taxon>
        <taxon>eudicotyledons</taxon>
        <taxon>Gunneridae</taxon>
        <taxon>Pentapetalae</taxon>
        <taxon>rosids</taxon>
        <taxon>fabids</taxon>
        <taxon>Rosales</taxon>
        <taxon>Cannabaceae</taxon>
        <taxon>Trema</taxon>
    </lineage>
</organism>
<dbReference type="AlphaFoldDB" id="A0A2P5G175"/>
<dbReference type="SUPFAM" id="SSF52425">
    <property type="entry name" value="Cryptochrome/photolyase, N-terminal domain"/>
    <property type="match status" value="1"/>
</dbReference>
<dbReference type="InParanoid" id="A0A2P5G175"/>
<keyword evidence="3" id="KW-0456">Lyase</keyword>
<dbReference type="OrthoDB" id="1186817at2759"/>
<name>A0A2P5G175_TREOI</name>
<accession>A0A2P5G175</accession>
<dbReference type="PANTHER" id="PTHR11455">
    <property type="entry name" value="CRYPTOCHROME"/>
    <property type="match status" value="1"/>
</dbReference>
<feature type="region of interest" description="Disordered" evidence="1">
    <location>
        <begin position="46"/>
        <end position="69"/>
    </location>
</feature>
<dbReference type="Pfam" id="PF00875">
    <property type="entry name" value="DNA_photolyase"/>
    <property type="match status" value="1"/>
</dbReference>
<dbReference type="GO" id="GO:0003677">
    <property type="term" value="F:DNA binding"/>
    <property type="evidence" value="ECO:0007669"/>
    <property type="project" value="TreeGrafter"/>
</dbReference>
<dbReference type="InterPro" id="IPR006050">
    <property type="entry name" value="DNA_photolyase_N"/>
</dbReference>